<dbReference type="EMBL" id="FMWL01000018">
    <property type="protein sequence ID" value="SCZ81398.1"/>
    <property type="molecule type" value="Genomic_DNA"/>
</dbReference>
<proteinExistence type="predicted"/>
<dbReference type="InterPro" id="IPR001296">
    <property type="entry name" value="Glyco_trans_1"/>
</dbReference>
<reference evidence="2 3" key="1">
    <citation type="submission" date="2016-10" db="EMBL/GenBank/DDBJ databases">
        <authorList>
            <person name="de Groot N.N."/>
        </authorList>
    </citation>
    <scope>NUCLEOTIDE SEQUENCE [LARGE SCALE GENOMIC DNA]</scope>
    <source>
        <strain evidence="2 3">DSM 2784</strain>
    </source>
</reference>
<keyword evidence="3" id="KW-1185">Reference proteome</keyword>
<dbReference type="Pfam" id="PF00534">
    <property type="entry name" value="Glycos_transf_1"/>
    <property type="match status" value="1"/>
</dbReference>
<dbReference type="Gene3D" id="3.40.50.2000">
    <property type="entry name" value="Glycogen Phosphorylase B"/>
    <property type="match status" value="2"/>
</dbReference>
<sequence>MKKKINSICIITGSYPTPLNPVSTFVDQLVSTWADQGVNCFVINPRSLNKSFSQTRKEDNQREWIRTTNKGNKVMVYSPRFLSCSNKNVLGFNSGILTYKNYRKAVEKELHRLNMEPDVLYGHFISPSGMTAANLGKKYSIPSFLAFGESSSELYEYIGLKRISKELENLCGVVSVSSENRNRLLNQSIVEEDKIEVFPNSIDNSTFYKRDKKEMRKKFGYNEADFIVAFVGHYSHRKGSLRLSEAIASIADVKSIFIGDGNEQPICDGILHTGRVAHDIIPEMLSAADIFVLPTLNEGCCNAIIEAMACGLPIVSSADSFNDDILHDDNSIRIDPMDVNQIRDAIITLKNDEELRNKMSYASLNHARSLDINNRAKNIVNFMLRKINER</sequence>
<dbReference type="AlphaFoldDB" id="A0A1G5S5E2"/>
<gene>
    <name evidence="2" type="ORF">SAMN03080599_02780</name>
</gene>
<dbReference type="InterPro" id="IPR050194">
    <property type="entry name" value="Glycosyltransferase_grp1"/>
</dbReference>
<evidence type="ECO:0000259" key="1">
    <source>
        <dbReference type="Pfam" id="PF00534"/>
    </source>
</evidence>
<dbReference type="Proteomes" id="UP000199208">
    <property type="component" value="Unassembled WGS sequence"/>
</dbReference>
<dbReference type="GO" id="GO:0016757">
    <property type="term" value="F:glycosyltransferase activity"/>
    <property type="evidence" value="ECO:0007669"/>
    <property type="project" value="InterPro"/>
</dbReference>
<dbReference type="OrthoDB" id="9795068at2"/>
<dbReference type="STRING" id="1120920.SAMN03080599_02780"/>
<protein>
    <submittedName>
        <fullName evidence="2">Glycosyltransferase involved in cell wall bisynthesis</fullName>
    </submittedName>
</protein>
<accession>A0A1G5S5E2</accession>
<evidence type="ECO:0000313" key="2">
    <source>
        <dbReference type="EMBL" id="SCZ81398.1"/>
    </source>
</evidence>
<feature type="domain" description="Glycosyl transferase family 1" evidence="1">
    <location>
        <begin position="211"/>
        <end position="363"/>
    </location>
</feature>
<dbReference type="CDD" id="cd03801">
    <property type="entry name" value="GT4_PimA-like"/>
    <property type="match status" value="1"/>
</dbReference>
<keyword evidence="2" id="KW-0808">Transferase</keyword>
<dbReference type="PANTHER" id="PTHR45947">
    <property type="entry name" value="SULFOQUINOVOSYL TRANSFERASE SQD2"/>
    <property type="match status" value="1"/>
</dbReference>
<dbReference type="PANTHER" id="PTHR45947:SF3">
    <property type="entry name" value="SULFOQUINOVOSYL TRANSFERASE SQD2"/>
    <property type="match status" value="1"/>
</dbReference>
<organism evidence="2 3">
    <name type="scientific">Acidaminobacter hydrogenoformans DSM 2784</name>
    <dbReference type="NCBI Taxonomy" id="1120920"/>
    <lineage>
        <taxon>Bacteria</taxon>
        <taxon>Bacillati</taxon>
        <taxon>Bacillota</taxon>
        <taxon>Clostridia</taxon>
        <taxon>Peptostreptococcales</taxon>
        <taxon>Acidaminobacteraceae</taxon>
        <taxon>Acidaminobacter</taxon>
    </lineage>
</organism>
<name>A0A1G5S5E2_9FIRM</name>
<dbReference type="RefSeq" id="WP_092592505.1">
    <property type="nucleotide sequence ID" value="NZ_FMWL01000018.1"/>
</dbReference>
<evidence type="ECO:0000313" key="3">
    <source>
        <dbReference type="Proteomes" id="UP000199208"/>
    </source>
</evidence>
<dbReference type="SUPFAM" id="SSF53756">
    <property type="entry name" value="UDP-Glycosyltransferase/glycogen phosphorylase"/>
    <property type="match status" value="1"/>
</dbReference>